<evidence type="ECO:0000256" key="1">
    <source>
        <dbReference type="SAM" id="Phobius"/>
    </source>
</evidence>
<sequence>MSIIATAYFEFLIAAEWLRAKQCPGAASFSGLFSTKIYSLALRDQYWLVVCVWGAIATFVVNRVKKSLAGK</sequence>
<dbReference type="AlphaFoldDB" id="A0A6G5QR07"/>
<organism evidence="2 3">
    <name type="scientific">Campylobacter rectus</name>
    <name type="common">Wolinella recta</name>
    <dbReference type="NCBI Taxonomy" id="203"/>
    <lineage>
        <taxon>Bacteria</taxon>
        <taxon>Pseudomonadati</taxon>
        <taxon>Campylobacterota</taxon>
        <taxon>Epsilonproteobacteria</taxon>
        <taxon>Campylobacterales</taxon>
        <taxon>Campylobacteraceae</taxon>
        <taxon>Campylobacter</taxon>
    </lineage>
</organism>
<keyword evidence="1" id="KW-1133">Transmembrane helix</keyword>
<accession>A0A6G5QR07</accession>
<keyword evidence="1" id="KW-0472">Membrane</keyword>
<protein>
    <submittedName>
        <fullName evidence="2">Uncharacterized protein</fullName>
    </submittedName>
</protein>
<dbReference type="KEGG" id="crx:CRECT_2400"/>
<feature type="transmembrane region" description="Helical" evidence="1">
    <location>
        <begin position="46"/>
        <end position="64"/>
    </location>
</feature>
<name>A0A6G5QR07_CAMRE</name>
<keyword evidence="1" id="KW-0812">Transmembrane</keyword>
<dbReference type="EMBL" id="CP012543">
    <property type="protein sequence ID" value="QCD47982.1"/>
    <property type="molecule type" value="Genomic_DNA"/>
</dbReference>
<evidence type="ECO:0000313" key="3">
    <source>
        <dbReference type="Proteomes" id="UP000502377"/>
    </source>
</evidence>
<gene>
    <name evidence="2" type="ORF">CRECT_2400</name>
</gene>
<dbReference type="Proteomes" id="UP000502377">
    <property type="component" value="Chromosome"/>
</dbReference>
<reference evidence="2 3" key="1">
    <citation type="submission" date="2016-07" db="EMBL/GenBank/DDBJ databases">
        <title>Comparative genomics of the Campylobacter concisus group.</title>
        <authorList>
            <person name="Miller W.G."/>
            <person name="Yee E."/>
            <person name="Chapman M.H."/>
            <person name="Huynh S."/>
            <person name="Bono J.L."/>
            <person name="On S.L.W."/>
            <person name="StLeger J."/>
            <person name="Foster G."/>
            <person name="Parker C.T."/>
        </authorList>
    </citation>
    <scope>NUCLEOTIDE SEQUENCE [LARGE SCALE GENOMIC DNA]</scope>
    <source>
        <strain evidence="2 3">ATCC 33238</strain>
    </source>
</reference>
<proteinExistence type="predicted"/>
<evidence type="ECO:0000313" key="2">
    <source>
        <dbReference type="EMBL" id="QCD47982.1"/>
    </source>
</evidence>